<dbReference type="Pfam" id="PF00561">
    <property type="entry name" value="Abhydrolase_1"/>
    <property type="match status" value="1"/>
</dbReference>
<comment type="caution">
    <text evidence="2">The sequence shown here is derived from an EMBL/GenBank/DDBJ whole genome shotgun (WGS) entry which is preliminary data.</text>
</comment>
<dbReference type="SUPFAM" id="SSF53474">
    <property type="entry name" value="alpha/beta-Hydrolases"/>
    <property type="match status" value="1"/>
</dbReference>
<dbReference type="InterPro" id="IPR029058">
    <property type="entry name" value="AB_hydrolase_fold"/>
</dbReference>
<dbReference type="AlphaFoldDB" id="A0A5A7S3X4"/>
<feature type="domain" description="AB hydrolase-1" evidence="1">
    <location>
        <begin position="73"/>
        <end position="319"/>
    </location>
</feature>
<dbReference type="PANTHER" id="PTHR43433">
    <property type="entry name" value="HYDROLASE, ALPHA/BETA FOLD FAMILY PROTEIN"/>
    <property type="match status" value="1"/>
</dbReference>
<evidence type="ECO:0000313" key="3">
    <source>
        <dbReference type="Proteomes" id="UP000322244"/>
    </source>
</evidence>
<dbReference type="InterPro" id="IPR000073">
    <property type="entry name" value="AB_hydrolase_1"/>
</dbReference>
<name>A0A5A7S3X4_9NOCA</name>
<dbReference type="GO" id="GO:0016787">
    <property type="term" value="F:hydrolase activity"/>
    <property type="evidence" value="ECO:0007669"/>
    <property type="project" value="UniProtKB-KW"/>
</dbReference>
<protein>
    <submittedName>
        <fullName evidence="2">Alpha/beta hydrolase</fullName>
    </submittedName>
</protein>
<keyword evidence="3" id="KW-1185">Reference proteome</keyword>
<evidence type="ECO:0000259" key="1">
    <source>
        <dbReference type="Pfam" id="PF00561"/>
    </source>
</evidence>
<dbReference type="OrthoDB" id="5422338at2"/>
<dbReference type="PANTHER" id="PTHR43433:SF5">
    <property type="entry name" value="AB HYDROLASE-1 DOMAIN-CONTAINING PROTEIN"/>
    <property type="match status" value="1"/>
</dbReference>
<sequence length="344" mass="37042">MKKRTTIATVAGTTIGMGTAAVLRALGAARANHDREWDNPLLRTPVDPTVVAVRTRDGARLRVHMYGPTDGEPIVLSHGWTCCIEYWSPQINVLARKYRVIAYDQRGHGRSESGSDRFGPAMLADDLACVLDATIRPGEKAVLVGHSMGGMSIMAWAGAHPEQVDRYAHAMLLANTASSDLISKTVIPIPSGRLPIPQALSRAVLGTPVATPPHAVIRRAFQLAVMSPTSTVEEVDFCFGIVAACRGRIRGRWGSALSHLDITAALDSRSVPTTVLAGRLDRLTPPRHSRKLAAALASNGVLVRFDILPGVGHMSNIEATDHFNDEIVRLRTSRTFRSDLTGAS</sequence>
<dbReference type="PRINTS" id="PR00111">
    <property type="entry name" value="ABHYDROLASE"/>
</dbReference>
<dbReference type="Proteomes" id="UP000322244">
    <property type="component" value="Unassembled WGS sequence"/>
</dbReference>
<reference evidence="2 3" key="1">
    <citation type="submission" date="2019-07" db="EMBL/GenBank/DDBJ databases">
        <title>Rhodococcus cavernicolus sp. nov., isolated from a cave.</title>
        <authorList>
            <person name="Lee S.D."/>
        </authorList>
    </citation>
    <scope>NUCLEOTIDE SEQUENCE [LARGE SCALE GENOMIC DNA]</scope>
    <source>
        <strain evidence="2 3">C1-24</strain>
    </source>
</reference>
<dbReference type="EMBL" id="VLNY01000021">
    <property type="protein sequence ID" value="KAA0017681.1"/>
    <property type="molecule type" value="Genomic_DNA"/>
</dbReference>
<evidence type="ECO:0000313" key="2">
    <source>
        <dbReference type="EMBL" id="KAA0017681.1"/>
    </source>
</evidence>
<proteinExistence type="predicted"/>
<organism evidence="2 3">
    <name type="scientific">Antrihabitans cavernicola</name>
    <dbReference type="NCBI Taxonomy" id="2495913"/>
    <lineage>
        <taxon>Bacteria</taxon>
        <taxon>Bacillati</taxon>
        <taxon>Actinomycetota</taxon>
        <taxon>Actinomycetes</taxon>
        <taxon>Mycobacteriales</taxon>
        <taxon>Nocardiaceae</taxon>
        <taxon>Antrihabitans</taxon>
    </lineage>
</organism>
<gene>
    <name evidence="2" type="ORF">FOY51_24920</name>
</gene>
<dbReference type="Gene3D" id="3.40.50.1820">
    <property type="entry name" value="alpha/beta hydrolase"/>
    <property type="match status" value="1"/>
</dbReference>
<dbReference type="InterPro" id="IPR050471">
    <property type="entry name" value="AB_hydrolase"/>
</dbReference>
<accession>A0A5A7S3X4</accession>
<keyword evidence="2" id="KW-0378">Hydrolase</keyword>
<dbReference type="RefSeq" id="WP_149432977.1">
    <property type="nucleotide sequence ID" value="NZ_VLNY01000021.1"/>
</dbReference>